<accession>A0A154M527</accession>
<dbReference type="SMART" id="SM00824">
    <property type="entry name" value="PKS_TE"/>
    <property type="match status" value="1"/>
</dbReference>
<dbReference type="Proteomes" id="UP000076321">
    <property type="component" value="Unassembled WGS sequence"/>
</dbReference>
<dbReference type="PANTHER" id="PTHR11487">
    <property type="entry name" value="THIOESTERASE"/>
    <property type="match status" value="1"/>
</dbReference>
<dbReference type="PANTHER" id="PTHR11487:SF0">
    <property type="entry name" value="S-ACYL FATTY ACID SYNTHASE THIOESTERASE, MEDIUM CHAIN"/>
    <property type="match status" value="1"/>
</dbReference>
<dbReference type="InterPro" id="IPR012223">
    <property type="entry name" value="TEII"/>
</dbReference>
<dbReference type="GO" id="GO:0008610">
    <property type="term" value="P:lipid biosynthetic process"/>
    <property type="evidence" value="ECO:0007669"/>
    <property type="project" value="TreeGrafter"/>
</dbReference>
<keyword evidence="2" id="KW-0378">Hydrolase</keyword>
<evidence type="ECO:0000313" key="5">
    <source>
        <dbReference type="EMBL" id="OKA09967.1"/>
    </source>
</evidence>
<evidence type="ECO:0000313" key="6">
    <source>
        <dbReference type="Proteomes" id="UP000076321"/>
    </source>
</evidence>
<comment type="caution">
    <text evidence="4">The sequence shown here is derived from an EMBL/GenBank/DDBJ whole genome shotgun (WGS) entry which is preliminary data.</text>
</comment>
<dbReference type="SUPFAM" id="SSF53474">
    <property type="entry name" value="alpha/beta-Hydrolases"/>
    <property type="match status" value="1"/>
</dbReference>
<evidence type="ECO:0000256" key="1">
    <source>
        <dbReference type="ARBA" id="ARBA00007169"/>
    </source>
</evidence>
<dbReference type="EMBL" id="LQCI01000051">
    <property type="protein sequence ID" value="KZB79718.1"/>
    <property type="molecule type" value="Genomic_DNA"/>
</dbReference>
<sequence length="249" mass="26637">MNTALIRMSTMDTEVGFGYEYLCFPPAGGTVLGLRGLARASSGSEVWGAEYPGRGECLALPPAGSIEELAEEIAGEALDRFGADGLSRIVLIGFSMGAFVAFEVARRVCLRGHPAPAALVVVGVCAPHRRARGSGASEVERLIERIALTRPAEYRDYVLDLLYTDLRLTRAYAATADAPLTCPILAVRGEDDLAFAGGDDALRAWRAWTSGRFECRVVPGGHLGVLTPGREAGFWTLVHEATARQGVMR</sequence>
<evidence type="ECO:0000256" key="2">
    <source>
        <dbReference type="ARBA" id="ARBA00022801"/>
    </source>
</evidence>
<proteinExistence type="inferred from homology"/>
<gene>
    <name evidence="5" type="ORF">ATP06_0206375</name>
    <name evidence="4" type="ORF">AVL48_15040</name>
</gene>
<dbReference type="AlphaFoldDB" id="A0A154M527"/>
<organism evidence="4 6">
    <name type="scientific">Amycolatopsis regifaucium</name>
    <dbReference type="NCBI Taxonomy" id="546365"/>
    <lineage>
        <taxon>Bacteria</taxon>
        <taxon>Bacillati</taxon>
        <taxon>Actinomycetota</taxon>
        <taxon>Actinomycetes</taxon>
        <taxon>Pseudonocardiales</taxon>
        <taxon>Pseudonocardiaceae</taxon>
        <taxon>Amycolatopsis</taxon>
    </lineage>
</organism>
<dbReference type="Gene3D" id="3.40.50.1820">
    <property type="entry name" value="alpha/beta hydrolase"/>
    <property type="match status" value="1"/>
</dbReference>
<dbReference type="EMBL" id="LOBU02000006">
    <property type="protein sequence ID" value="OKA09967.1"/>
    <property type="molecule type" value="Genomic_DNA"/>
</dbReference>
<dbReference type="GO" id="GO:0016787">
    <property type="term" value="F:hydrolase activity"/>
    <property type="evidence" value="ECO:0007669"/>
    <property type="project" value="UniProtKB-KW"/>
</dbReference>
<dbReference type="OrthoDB" id="8480037at2"/>
<name>A0A154M527_9PSEU</name>
<dbReference type="Pfam" id="PF00975">
    <property type="entry name" value="Thioesterase"/>
    <property type="match status" value="1"/>
</dbReference>
<evidence type="ECO:0000313" key="4">
    <source>
        <dbReference type="EMBL" id="KZB79718.1"/>
    </source>
</evidence>
<reference evidence="4 6" key="1">
    <citation type="submission" date="2015-12" db="EMBL/GenBank/DDBJ databases">
        <title>Amycolatopsis regifaucium genome sequencing and assembly.</title>
        <authorList>
            <person name="Mayilraj S."/>
        </authorList>
    </citation>
    <scope>NUCLEOTIDE SEQUENCE [LARGE SCALE GENOMIC DNA]</scope>
    <source>
        <strain evidence="4 6">GY080</strain>
    </source>
</reference>
<evidence type="ECO:0000259" key="3">
    <source>
        <dbReference type="SMART" id="SM00824"/>
    </source>
</evidence>
<dbReference type="InterPro" id="IPR001031">
    <property type="entry name" value="Thioesterase"/>
</dbReference>
<dbReference type="InterPro" id="IPR029058">
    <property type="entry name" value="AB_hydrolase_fold"/>
</dbReference>
<keyword evidence="7" id="KW-1185">Reference proteome</keyword>
<protein>
    <recommendedName>
        <fullName evidence="3">Thioesterase TesA-like domain-containing protein</fullName>
    </recommendedName>
</protein>
<comment type="similarity">
    <text evidence="1">Belongs to the thioesterase family.</text>
</comment>
<reference evidence="5 7" key="2">
    <citation type="submission" date="2016-11" db="EMBL/GenBank/DDBJ databases">
        <title>Genome sequencing of Amycolatopsis regifaucium.</title>
        <authorList>
            <person name="Mayilraj S."/>
            <person name="Kaur N."/>
        </authorList>
    </citation>
    <scope>NUCLEOTIDE SEQUENCE [LARGE SCALE GENOMIC DNA]</scope>
    <source>
        <strain evidence="5 7">GY080</strain>
    </source>
</reference>
<dbReference type="Proteomes" id="UP000186883">
    <property type="component" value="Unassembled WGS sequence"/>
</dbReference>
<dbReference type="InterPro" id="IPR020802">
    <property type="entry name" value="TesA-like"/>
</dbReference>
<evidence type="ECO:0000313" key="7">
    <source>
        <dbReference type="Proteomes" id="UP000186883"/>
    </source>
</evidence>
<feature type="domain" description="Thioesterase TesA-like" evidence="3">
    <location>
        <begin position="22"/>
        <end position="235"/>
    </location>
</feature>